<dbReference type="Proteomes" id="UP001341281">
    <property type="component" value="Chromosome 10"/>
</dbReference>
<reference evidence="1 2" key="1">
    <citation type="submission" date="2024-02" db="EMBL/GenBank/DDBJ databases">
        <title>High-quality chromosome-scale genome assembly of Pensacola bahiagrass (Paspalum notatum Flugge var. saurae).</title>
        <authorList>
            <person name="Vega J.M."/>
            <person name="Podio M."/>
            <person name="Orjuela J."/>
            <person name="Siena L.A."/>
            <person name="Pessino S.C."/>
            <person name="Combes M.C."/>
            <person name="Mariac C."/>
            <person name="Albertini E."/>
            <person name="Pupilli F."/>
            <person name="Ortiz J.P.A."/>
            <person name="Leblanc O."/>
        </authorList>
    </citation>
    <scope>NUCLEOTIDE SEQUENCE [LARGE SCALE GENOMIC DNA]</scope>
    <source>
        <strain evidence="1">R1</strain>
        <tissue evidence="1">Leaf</tissue>
    </source>
</reference>
<accession>A0AAQ3XHL8</accession>
<gene>
    <name evidence="1" type="ORF">U9M48_042464</name>
</gene>
<organism evidence="1 2">
    <name type="scientific">Paspalum notatum var. saurae</name>
    <dbReference type="NCBI Taxonomy" id="547442"/>
    <lineage>
        <taxon>Eukaryota</taxon>
        <taxon>Viridiplantae</taxon>
        <taxon>Streptophyta</taxon>
        <taxon>Embryophyta</taxon>
        <taxon>Tracheophyta</taxon>
        <taxon>Spermatophyta</taxon>
        <taxon>Magnoliopsida</taxon>
        <taxon>Liliopsida</taxon>
        <taxon>Poales</taxon>
        <taxon>Poaceae</taxon>
        <taxon>PACMAD clade</taxon>
        <taxon>Panicoideae</taxon>
        <taxon>Andropogonodae</taxon>
        <taxon>Paspaleae</taxon>
        <taxon>Paspalinae</taxon>
        <taxon>Paspalum</taxon>
    </lineage>
</organism>
<sequence length="162" mass="19051">MEAYMPWLSNRVEAELWKRGKRKVEHRVYYFTVEDVRVSGLNKRTGCFSTGTCYLTSTVTCLLLRLCTGSSIQPQALEVEHLGLCFPSEFPESLLTLRTPRRQFRCWLRGKCLEQYNTRATEKVSTSVLKTRTRTRYYAIILRAAMGNHMQGRRYVDREIRR</sequence>
<proteinExistence type="predicted"/>
<dbReference type="EMBL" id="CP144754">
    <property type="protein sequence ID" value="WVZ96882.1"/>
    <property type="molecule type" value="Genomic_DNA"/>
</dbReference>
<keyword evidence="2" id="KW-1185">Reference proteome</keyword>
<protein>
    <submittedName>
        <fullName evidence="1">Uncharacterized protein</fullName>
    </submittedName>
</protein>
<name>A0AAQ3XHL8_PASNO</name>
<evidence type="ECO:0000313" key="2">
    <source>
        <dbReference type="Proteomes" id="UP001341281"/>
    </source>
</evidence>
<dbReference type="AlphaFoldDB" id="A0AAQ3XHL8"/>
<evidence type="ECO:0000313" key="1">
    <source>
        <dbReference type="EMBL" id="WVZ96882.1"/>
    </source>
</evidence>